<dbReference type="GO" id="GO:0030983">
    <property type="term" value="F:mismatched DNA binding"/>
    <property type="evidence" value="ECO:0007669"/>
    <property type="project" value="InterPro"/>
</dbReference>
<feature type="compositionally biased region" description="Acidic residues" evidence="3">
    <location>
        <begin position="587"/>
        <end position="596"/>
    </location>
</feature>
<dbReference type="InterPro" id="IPR014762">
    <property type="entry name" value="DNA_mismatch_repair_CS"/>
</dbReference>
<reference evidence="5 7" key="3">
    <citation type="journal article" date="2015" name="BMC Genomics">
        <title>The completed genome sequence of the pathogenic ascomycete fungus Fusarium graminearum.</title>
        <authorList>
            <person name="King R."/>
            <person name="Urban M."/>
            <person name="Hammond-Kosack M.C."/>
            <person name="Hassani-Pak K."/>
            <person name="Hammond-Kosack K.E."/>
        </authorList>
    </citation>
    <scope>NUCLEOTIDE SEQUENCE [LARGE SCALE GENOMIC DNA]</scope>
    <source>
        <strain evidence="7">ATCC MYA-4620 / CBS 123657 / FGSC 9075 / NRRL 31084 / PH-1</strain>
        <strain evidence="5">PH-1</strain>
    </source>
</reference>
<feature type="region of interest" description="Disordered" evidence="3">
    <location>
        <begin position="837"/>
        <end position="865"/>
    </location>
</feature>
<reference evidence="6 7" key="1">
    <citation type="journal article" date="2007" name="Science">
        <title>The Fusarium graminearum genome reveals a link between localized polymorphism and pathogen specialization.</title>
        <authorList>
            <person name="Cuomo C.A."/>
            <person name="Gueldener U."/>
            <person name="Xu J.-R."/>
            <person name="Trail F."/>
            <person name="Turgeon B.G."/>
            <person name="Di Pietro A."/>
            <person name="Walton J.D."/>
            <person name="Ma L.-J."/>
            <person name="Baker S.E."/>
            <person name="Rep M."/>
            <person name="Adam G."/>
            <person name="Antoniw J."/>
            <person name="Baldwin T."/>
            <person name="Calvo S.E."/>
            <person name="Chang Y.-L."/>
            <person name="DeCaprio D."/>
            <person name="Gale L.R."/>
            <person name="Gnerre S."/>
            <person name="Goswami R.S."/>
            <person name="Hammond-Kosack K."/>
            <person name="Harris L.J."/>
            <person name="Hilburn K."/>
            <person name="Kennell J.C."/>
            <person name="Kroken S."/>
            <person name="Magnuson J.K."/>
            <person name="Mannhaupt G."/>
            <person name="Mauceli E.W."/>
            <person name="Mewes H.-W."/>
            <person name="Mitterbauer R."/>
            <person name="Muehlbauer G."/>
            <person name="Muensterkoetter M."/>
            <person name="Nelson D."/>
            <person name="O'Donnell K."/>
            <person name="Ouellet T."/>
            <person name="Qi W."/>
            <person name="Quesneville H."/>
            <person name="Roncero M.I.G."/>
            <person name="Seong K.-Y."/>
            <person name="Tetko I.V."/>
            <person name="Urban M."/>
            <person name="Waalwijk C."/>
            <person name="Ward T.J."/>
            <person name="Yao J."/>
            <person name="Birren B.W."/>
            <person name="Kistler H.C."/>
        </authorList>
    </citation>
    <scope>NUCLEOTIDE SEQUENCE [LARGE SCALE GENOMIC DNA]</scope>
    <source>
        <strain evidence="7">ATCC MYA-4620 / CBS 123657 / FGSC 9075 / NRRL 31084 / PH-1</strain>
        <strain evidence="6">PH-1 / ATCC MYA-4620 / FGSC 9075 / NRRL 31084</strain>
    </source>
</reference>
<feature type="compositionally biased region" description="Polar residues" evidence="3">
    <location>
        <begin position="677"/>
        <end position="699"/>
    </location>
</feature>
<dbReference type="SUPFAM" id="SSF55874">
    <property type="entry name" value="ATPase domain of HSP90 chaperone/DNA topoisomerase II/histidine kinase"/>
    <property type="match status" value="1"/>
</dbReference>
<dbReference type="GO" id="GO:0016887">
    <property type="term" value="F:ATP hydrolysis activity"/>
    <property type="evidence" value="ECO:0007669"/>
    <property type="project" value="InterPro"/>
</dbReference>
<dbReference type="GO" id="GO:0032389">
    <property type="term" value="C:MutLalpha complex"/>
    <property type="evidence" value="ECO:0007669"/>
    <property type="project" value="TreeGrafter"/>
</dbReference>
<dbReference type="InParanoid" id="A0A098D471"/>
<evidence type="ECO:0000313" key="6">
    <source>
        <dbReference type="EnsemblFungi" id="CEF73247"/>
    </source>
</evidence>
<dbReference type="GO" id="GO:0061982">
    <property type="term" value="P:meiosis I cell cycle process"/>
    <property type="evidence" value="ECO:0007669"/>
    <property type="project" value="UniProtKB-ARBA"/>
</dbReference>
<proteinExistence type="inferred from homology"/>
<evidence type="ECO:0000256" key="2">
    <source>
        <dbReference type="ARBA" id="ARBA00022763"/>
    </source>
</evidence>
<feature type="region of interest" description="Disordered" evidence="3">
    <location>
        <begin position="550"/>
        <end position="574"/>
    </location>
</feature>
<dbReference type="PROSITE" id="PS00058">
    <property type="entry name" value="DNA_MISMATCH_REPAIR_1"/>
    <property type="match status" value="1"/>
</dbReference>
<gene>
    <name evidence="5" type="ORF">FGRAMPH1_01T02891</name>
</gene>
<dbReference type="Gene3D" id="3.30.565.10">
    <property type="entry name" value="Histidine kinase-like ATPase, C-terminal domain"/>
    <property type="match status" value="1"/>
</dbReference>
<accession>A0A0E0RPS2</accession>
<dbReference type="STRING" id="229533.A0A098D471"/>
<dbReference type="AlphaFoldDB" id="A0A098D471"/>
<dbReference type="SMART" id="SM01340">
    <property type="entry name" value="DNA_mis_repair"/>
    <property type="match status" value="1"/>
</dbReference>
<feature type="compositionally biased region" description="Basic and acidic residues" evidence="3">
    <location>
        <begin position="660"/>
        <end position="674"/>
    </location>
</feature>
<dbReference type="EnsemblFungi" id="CEF73247">
    <property type="protein sequence ID" value="CEF73247"/>
    <property type="gene ID" value="FGRRES_01165_M"/>
</dbReference>
<dbReference type="Pfam" id="PF13589">
    <property type="entry name" value="HATPase_c_3"/>
    <property type="match status" value="1"/>
</dbReference>
<dbReference type="InterPro" id="IPR020568">
    <property type="entry name" value="Ribosomal_Su5_D2-typ_SF"/>
</dbReference>
<keyword evidence="2" id="KW-0227">DNA damage</keyword>
<dbReference type="PANTHER" id="PTHR10073">
    <property type="entry name" value="DNA MISMATCH REPAIR PROTEIN MLH, PMS, MUTL"/>
    <property type="match status" value="1"/>
</dbReference>
<feature type="compositionally biased region" description="Polar residues" evidence="3">
    <location>
        <begin position="551"/>
        <end position="569"/>
    </location>
</feature>
<evidence type="ECO:0000313" key="7">
    <source>
        <dbReference type="Proteomes" id="UP000070720"/>
    </source>
</evidence>
<dbReference type="NCBIfam" id="TIGR00585">
    <property type="entry name" value="mutl"/>
    <property type="match status" value="1"/>
</dbReference>
<reference evidence="6" key="4">
    <citation type="submission" date="2017-01" db="UniProtKB">
        <authorList>
            <consortium name="EnsemblFungi"/>
        </authorList>
    </citation>
    <scope>IDENTIFICATION</scope>
    <source>
        <strain evidence="6">PH-1 / ATCC MYA-4620 / FGSC 9075 / NRRL 31084</strain>
    </source>
</reference>
<name>A0A098D471_GIBZE</name>
<feature type="region of interest" description="Disordered" evidence="3">
    <location>
        <begin position="586"/>
        <end position="746"/>
    </location>
</feature>
<dbReference type="GO" id="GO:0140664">
    <property type="term" value="F:ATP-dependent DNA damage sensor activity"/>
    <property type="evidence" value="ECO:0007669"/>
    <property type="project" value="InterPro"/>
</dbReference>
<evidence type="ECO:0000259" key="4">
    <source>
        <dbReference type="SMART" id="SM01340"/>
    </source>
</evidence>
<feature type="region of interest" description="Disordered" evidence="3">
    <location>
        <begin position="505"/>
        <end position="530"/>
    </location>
</feature>
<protein>
    <submittedName>
        <fullName evidence="5">Chromosome 1, complete genome</fullName>
    </submittedName>
</protein>
<feature type="compositionally biased region" description="Pro residues" evidence="3">
    <location>
        <begin position="624"/>
        <end position="636"/>
    </location>
</feature>
<dbReference type="InterPro" id="IPR002099">
    <property type="entry name" value="MutL/Mlh/PMS"/>
</dbReference>
<dbReference type="VEuPathDB" id="FungiDB:FGRAMPH1_01G02891"/>
<dbReference type="InterPro" id="IPR036890">
    <property type="entry name" value="HATPase_C_sf"/>
</dbReference>
<dbReference type="FunFam" id="3.30.565.10:FF:000017">
    <property type="entry name" value="PMS1 homolog 1, mismatch repair system component"/>
    <property type="match status" value="1"/>
</dbReference>
<feature type="region of interest" description="Disordered" evidence="3">
    <location>
        <begin position="367"/>
        <end position="408"/>
    </location>
</feature>
<keyword evidence="7" id="KW-1185">Reference proteome</keyword>
<feature type="compositionally biased region" description="Polar residues" evidence="3">
    <location>
        <begin position="367"/>
        <end position="381"/>
    </location>
</feature>
<dbReference type="Gene3D" id="3.30.230.10">
    <property type="match status" value="1"/>
</dbReference>
<dbReference type="InterPro" id="IPR038973">
    <property type="entry name" value="MutL/Mlh/Pms-like"/>
</dbReference>
<dbReference type="SUPFAM" id="SSF54211">
    <property type="entry name" value="Ribosomal protein S5 domain 2-like"/>
    <property type="match status" value="1"/>
</dbReference>
<organism evidence="5 7">
    <name type="scientific">Gibberella zeae (strain ATCC MYA-4620 / CBS 123657 / FGSC 9075 / NRRL 31084 / PH-1)</name>
    <name type="common">Wheat head blight fungus</name>
    <name type="synonym">Fusarium graminearum</name>
    <dbReference type="NCBI Taxonomy" id="229533"/>
    <lineage>
        <taxon>Eukaryota</taxon>
        <taxon>Fungi</taxon>
        <taxon>Dikarya</taxon>
        <taxon>Ascomycota</taxon>
        <taxon>Pezizomycotina</taxon>
        <taxon>Sordariomycetes</taxon>
        <taxon>Hypocreomycetidae</taxon>
        <taxon>Hypocreales</taxon>
        <taxon>Nectriaceae</taxon>
        <taxon>Fusarium</taxon>
    </lineage>
</organism>
<dbReference type="EMBL" id="HG970332">
    <property type="protein sequence ID" value="CEF73247.1"/>
    <property type="molecule type" value="Genomic_DNA"/>
</dbReference>
<dbReference type="GO" id="GO:0006298">
    <property type="term" value="P:mismatch repair"/>
    <property type="evidence" value="ECO:0007669"/>
    <property type="project" value="InterPro"/>
</dbReference>
<evidence type="ECO:0000313" key="5">
    <source>
        <dbReference type="EMBL" id="CEF73247.1"/>
    </source>
</evidence>
<accession>A0A098D471</accession>
<evidence type="ECO:0000256" key="3">
    <source>
        <dbReference type="SAM" id="MobiDB-lite"/>
    </source>
</evidence>
<dbReference type="eggNOG" id="KOG1978">
    <property type="taxonomic scope" value="Eukaryota"/>
</dbReference>
<dbReference type="InterPro" id="IPR014721">
    <property type="entry name" value="Ribsml_uS5_D2-typ_fold_subgr"/>
</dbReference>
<dbReference type="PANTHER" id="PTHR10073:SF41">
    <property type="entry name" value="MISMATCH REPAIR PROTEIN, PUTATIVE (AFU_ORTHOLOGUE AFUA_8G05820)-RELATED"/>
    <property type="match status" value="1"/>
</dbReference>
<sequence length="981" mass="107550">MSISQLPPSSAHRLRSSHQLPDPLSVIKELVDNSIDSGATSIEITIAPNTVDKIQVRDNGSGIQIEDFRFLGCRSHTSKIRNYDELHQNGGKTLGFRGEALASATETAAIKITTRTAQDPIASLLMLKAKTGGISKKQPVSGTIGTTVQATNLFDKFTVRKQNAIKTSRRSLVEIQRLLESYAIAIPHLKISFKVSSPSTQSWSYSPCPPSSTQEAITQIFGHTLAAQLVEVSSDSNVECGSTGVQLGTLRITALLPRPGSDVQVIKGKGAFISVDSRPISSIRSTGKKLVSVFKSSISKIFGSPDSSRAPANPFLQISIQCPPGSYDPNVSQLKDEVMFDNEPAVISCFQALCDAIYVKKVPGSKGMQNKTMPAENTPTPTAGALKAPKANGGEGRFQNRNGHESLSSDHDLIEPLNDEFERLLVGNSGAFRNNESTIPSVFTHSPSPSKTRHQINNVISDTNQSEKIQQMMRTKLCINLSHRDSDSTDIDGTDGLVPVQVTPRRAASPPKEQLYSHSRRRTMTLGRRSEDIGSYFRPVRDKPIVIATDETATPENTQLGNSLASPCETNRRPLKELTQSEVNTFQEDEEEDFSDGESLIELPPTELALGPSPRTSPRRMAPPRMPNSPFRPPTRPQQSSNLDTGLELLPNLQTPPPSDPRRVDNSTRRDSRRNSANVFTRGQRPSQSSMVPSPNRTGDQGPRQSRIHVGSGPTVSYNRRRSEQIGRGNGLAGRRNAPTSRDSSDAHLKDWLHNIHANSEDQEGQLLSQAYSHPRLSIEESQGQIPLDKASEQQNDIHWSHSIQALLMRTPPPREERSGNETQNEHYQVLDHSQDLCNGDINPRPAKRQRHDSSITTPTDEEPDPRQLLIKRQRIHTGGGQLKRIASKKLPLETIPQADLTVNLSASASIQMSALVNAALEFMGSGRAAEQDSAIRFDNMAEVDKVDELLRHATESWLSGDSSIEVEYMLRSGAKGKSKA</sequence>
<feature type="domain" description="DNA mismatch repair protein S5" evidence="4">
    <location>
        <begin position="217"/>
        <end position="359"/>
    </location>
</feature>
<dbReference type="Proteomes" id="UP000070720">
    <property type="component" value="Chromosome 1"/>
</dbReference>
<dbReference type="CDD" id="cd03485">
    <property type="entry name" value="MutL_Trans_hPMS_1_like"/>
    <property type="match status" value="1"/>
</dbReference>
<dbReference type="InterPro" id="IPR013507">
    <property type="entry name" value="DNA_mismatch_S5_2-like"/>
</dbReference>
<comment type="similarity">
    <text evidence="1">Belongs to the DNA mismatch repair MutL/HexB family.</text>
</comment>
<reference evidence="6 7" key="2">
    <citation type="journal article" date="2010" name="Nature">
        <title>Comparative genomics reveals mobile pathogenicity chromosomes in Fusarium.</title>
        <authorList>
            <person name="Ma L.J."/>
            <person name="van der Does H.C."/>
            <person name="Borkovich K.A."/>
            <person name="Coleman J.J."/>
            <person name="Daboussi M.J."/>
            <person name="Di Pietro A."/>
            <person name="Dufresne M."/>
            <person name="Freitag M."/>
            <person name="Grabherr M."/>
            <person name="Henrissat B."/>
            <person name="Houterman P.M."/>
            <person name="Kang S."/>
            <person name="Shim W.B."/>
            <person name="Woloshuk C."/>
            <person name="Xie X."/>
            <person name="Xu J.R."/>
            <person name="Antoniw J."/>
            <person name="Baker S.E."/>
            <person name="Bluhm B.H."/>
            <person name="Breakspear A."/>
            <person name="Brown D.W."/>
            <person name="Butchko R.A."/>
            <person name="Chapman S."/>
            <person name="Coulson R."/>
            <person name="Coutinho P.M."/>
            <person name="Danchin E.G."/>
            <person name="Diener A."/>
            <person name="Gale L.R."/>
            <person name="Gardiner D.M."/>
            <person name="Goff S."/>
            <person name="Hammond-Kosack K.E."/>
            <person name="Hilburn K."/>
            <person name="Hua-Van A."/>
            <person name="Jonkers W."/>
            <person name="Kazan K."/>
            <person name="Kodira C.D."/>
            <person name="Koehrsen M."/>
            <person name="Kumar L."/>
            <person name="Lee Y.H."/>
            <person name="Li L."/>
            <person name="Manners J.M."/>
            <person name="Miranda-Saavedra D."/>
            <person name="Mukherjee M."/>
            <person name="Park G."/>
            <person name="Park J."/>
            <person name="Park S.Y."/>
            <person name="Proctor R.H."/>
            <person name="Regev A."/>
            <person name="Ruiz-Roldan M.C."/>
            <person name="Sain D."/>
            <person name="Sakthikumar S."/>
            <person name="Sykes S."/>
            <person name="Schwartz D.C."/>
            <person name="Turgeon B.G."/>
            <person name="Wapinski I."/>
            <person name="Yoder O."/>
            <person name="Young S."/>
            <person name="Zeng Q."/>
            <person name="Zhou S."/>
            <person name="Galagan J."/>
            <person name="Cuomo C.A."/>
            <person name="Kistler H.C."/>
            <person name="Rep M."/>
        </authorList>
    </citation>
    <scope>GENOME REANNOTATION</scope>
    <source>
        <strain evidence="7">ATCC MYA-4620 / CBS 123657 / FGSC 9075 / NRRL 31084 / PH-1</strain>
        <strain evidence="6">PH-1 / ATCC MYA-4620 / FGSC 9075 / NRRL 31084</strain>
    </source>
</reference>
<evidence type="ECO:0000256" key="1">
    <source>
        <dbReference type="ARBA" id="ARBA00006082"/>
    </source>
</evidence>
<dbReference type="GO" id="GO:0005524">
    <property type="term" value="F:ATP binding"/>
    <property type="evidence" value="ECO:0007669"/>
    <property type="project" value="InterPro"/>
</dbReference>